<dbReference type="PANTHER" id="PTHR30136:SF24">
    <property type="entry name" value="HTH-TYPE TRANSCRIPTIONAL REPRESSOR ALLR"/>
    <property type="match status" value="1"/>
</dbReference>
<dbReference type="PROSITE" id="PS51078">
    <property type="entry name" value="ICLR_ED"/>
    <property type="match status" value="1"/>
</dbReference>
<proteinExistence type="predicted"/>
<dbReference type="GO" id="GO:0003677">
    <property type="term" value="F:DNA binding"/>
    <property type="evidence" value="ECO:0007669"/>
    <property type="project" value="UniProtKB-KW"/>
</dbReference>
<dbReference type="Pfam" id="PF01614">
    <property type="entry name" value="IclR_C"/>
    <property type="match status" value="1"/>
</dbReference>
<dbReference type="Proteomes" id="UP000526734">
    <property type="component" value="Unassembled WGS sequence"/>
</dbReference>
<dbReference type="RefSeq" id="WP_182894916.1">
    <property type="nucleotide sequence ID" value="NZ_JACGZW010000012.1"/>
</dbReference>
<evidence type="ECO:0000259" key="5">
    <source>
        <dbReference type="PROSITE" id="PS51078"/>
    </source>
</evidence>
<dbReference type="InterPro" id="IPR029016">
    <property type="entry name" value="GAF-like_dom_sf"/>
</dbReference>
<dbReference type="SUPFAM" id="SSF46785">
    <property type="entry name" value="Winged helix' DNA-binding domain"/>
    <property type="match status" value="1"/>
</dbReference>
<evidence type="ECO:0000259" key="4">
    <source>
        <dbReference type="PROSITE" id="PS51077"/>
    </source>
</evidence>
<comment type="caution">
    <text evidence="6">The sequence shown here is derived from an EMBL/GenBank/DDBJ whole genome shotgun (WGS) entry which is preliminary data.</text>
</comment>
<dbReference type="GO" id="GO:0045892">
    <property type="term" value="P:negative regulation of DNA-templated transcription"/>
    <property type="evidence" value="ECO:0007669"/>
    <property type="project" value="TreeGrafter"/>
</dbReference>
<dbReference type="Pfam" id="PF09339">
    <property type="entry name" value="HTH_IclR"/>
    <property type="match status" value="1"/>
</dbReference>
<dbReference type="AlphaFoldDB" id="A0A7W3W3E3"/>
<organism evidence="6 7">
    <name type="scientific">Amycolatopsis dendrobii</name>
    <dbReference type="NCBI Taxonomy" id="2760662"/>
    <lineage>
        <taxon>Bacteria</taxon>
        <taxon>Bacillati</taxon>
        <taxon>Actinomycetota</taxon>
        <taxon>Actinomycetes</taxon>
        <taxon>Pseudonocardiales</taxon>
        <taxon>Pseudonocardiaceae</taxon>
        <taxon>Amycolatopsis</taxon>
    </lineage>
</organism>
<keyword evidence="3" id="KW-0804">Transcription</keyword>
<keyword evidence="2" id="KW-0238">DNA-binding</keyword>
<dbReference type="EMBL" id="JACGZW010000012">
    <property type="protein sequence ID" value="MBB1158161.1"/>
    <property type="molecule type" value="Genomic_DNA"/>
</dbReference>
<dbReference type="InterPro" id="IPR036390">
    <property type="entry name" value="WH_DNA-bd_sf"/>
</dbReference>
<dbReference type="PROSITE" id="PS51077">
    <property type="entry name" value="HTH_ICLR"/>
    <property type="match status" value="1"/>
</dbReference>
<keyword evidence="1" id="KW-0805">Transcription regulation</keyword>
<dbReference type="GO" id="GO:0003700">
    <property type="term" value="F:DNA-binding transcription factor activity"/>
    <property type="evidence" value="ECO:0007669"/>
    <property type="project" value="TreeGrafter"/>
</dbReference>
<dbReference type="PANTHER" id="PTHR30136">
    <property type="entry name" value="HELIX-TURN-HELIX TRANSCRIPTIONAL REGULATOR, ICLR FAMILY"/>
    <property type="match status" value="1"/>
</dbReference>
<keyword evidence="7" id="KW-1185">Reference proteome</keyword>
<feature type="domain" description="HTH iclR-type" evidence="4">
    <location>
        <begin position="17"/>
        <end position="78"/>
    </location>
</feature>
<dbReference type="InterPro" id="IPR005471">
    <property type="entry name" value="Tscrpt_reg_IclR_N"/>
</dbReference>
<evidence type="ECO:0000256" key="2">
    <source>
        <dbReference type="ARBA" id="ARBA00023125"/>
    </source>
</evidence>
<sequence>MKNAVNGSSGTGRAEPRGAVDKALEVLAALSRPGGPHRLADLAEACDLPKPTTHRMLQTFAEAGFAAGLGGGRYTVGPRLLGMSAAVLAARPAIRPILADLRRRTGHTVHYAVRHADRAVYVDKLEPDQAYRLNTRPGGEVPLYCTGVGRAILSRLSPPEVAAVLDAAPLRARTPKTITDPAEIRASLTTVDTLGYVVDDEQHEQHVRCVAAPVLAADGQVAGAVSVAGLTFTLPPDSFPTLGPLVAEAANRVSAALSSAPVRLAPDED</sequence>
<dbReference type="Gene3D" id="1.10.10.10">
    <property type="entry name" value="Winged helix-like DNA-binding domain superfamily/Winged helix DNA-binding domain"/>
    <property type="match status" value="1"/>
</dbReference>
<gene>
    <name evidence="6" type="ORF">H4281_33880</name>
</gene>
<dbReference type="SMART" id="SM00346">
    <property type="entry name" value="HTH_ICLR"/>
    <property type="match status" value="1"/>
</dbReference>
<evidence type="ECO:0000313" key="7">
    <source>
        <dbReference type="Proteomes" id="UP000526734"/>
    </source>
</evidence>
<dbReference type="InterPro" id="IPR014757">
    <property type="entry name" value="Tscrpt_reg_IclR_C"/>
</dbReference>
<reference evidence="6 7" key="1">
    <citation type="submission" date="2020-08" db="EMBL/GenBank/DDBJ databases">
        <title>Amycolatopsis sp. nov. DR6-1 isolated from Dendrobium heterocarpum.</title>
        <authorList>
            <person name="Tedsree N."/>
            <person name="Kuncharoen N."/>
            <person name="Likhitwitayawuid K."/>
            <person name="Tanasupawat S."/>
        </authorList>
    </citation>
    <scope>NUCLEOTIDE SEQUENCE [LARGE SCALE GENOMIC DNA]</scope>
    <source>
        <strain evidence="6 7">DR6-1</strain>
    </source>
</reference>
<protein>
    <submittedName>
        <fullName evidence="6">IclR family transcriptional regulator</fullName>
    </submittedName>
</protein>
<evidence type="ECO:0000256" key="3">
    <source>
        <dbReference type="ARBA" id="ARBA00023163"/>
    </source>
</evidence>
<dbReference type="InterPro" id="IPR036388">
    <property type="entry name" value="WH-like_DNA-bd_sf"/>
</dbReference>
<evidence type="ECO:0000256" key="1">
    <source>
        <dbReference type="ARBA" id="ARBA00023015"/>
    </source>
</evidence>
<dbReference type="SUPFAM" id="SSF55781">
    <property type="entry name" value="GAF domain-like"/>
    <property type="match status" value="1"/>
</dbReference>
<feature type="domain" description="IclR-ED" evidence="5">
    <location>
        <begin position="79"/>
        <end position="259"/>
    </location>
</feature>
<dbReference type="Gene3D" id="3.30.450.40">
    <property type="match status" value="1"/>
</dbReference>
<evidence type="ECO:0000313" key="6">
    <source>
        <dbReference type="EMBL" id="MBB1158161.1"/>
    </source>
</evidence>
<accession>A0A7W3W3E3</accession>
<dbReference type="InterPro" id="IPR050707">
    <property type="entry name" value="HTH_MetabolicPath_Reg"/>
</dbReference>
<name>A0A7W3W3E3_9PSEU</name>